<dbReference type="EMBL" id="JAEVFJ010000001">
    <property type="protein sequence ID" value="KAH8107848.1"/>
    <property type="molecule type" value="Genomic_DNA"/>
</dbReference>
<evidence type="ECO:0000313" key="2">
    <source>
        <dbReference type="Proteomes" id="UP000813824"/>
    </source>
</evidence>
<gene>
    <name evidence="1" type="ORF">BXZ70DRAFT_903288</name>
</gene>
<organism evidence="1 2">
    <name type="scientific">Cristinia sonorae</name>
    <dbReference type="NCBI Taxonomy" id="1940300"/>
    <lineage>
        <taxon>Eukaryota</taxon>
        <taxon>Fungi</taxon>
        <taxon>Dikarya</taxon>
        <taxon>Basidiomycota</taxon>
        <taxon>Agaricomycotina</taxon>
        <taxon>Agaricomycetes</taxon>
        <taxon>Agaricomycetidae</taxon>
        <taxon>Agaricales</taxon>
        <taxon>Pleurotineae</taxon>
        <taxon>Stephanosporaceae</taxon>
        <taxon>Cristinia</taxon>
    </lineage>
</organism>
<name>A0A8K0UYF0_9AGAR</name>
<dbReference type="InterPro" id="IPR036047">
    <property type="entry name" value="F-box-like_dom_sf"/>
</dbReference>
<protein>
    <recommendedName>
        <fullName evidence="3">F-box domain-containing protein</fullName>
    </recommendedName>
</protein>
<sequence>MFGSAYIENYRSGDRRRYFYLNRLAKHHAVATSSFSLTLSPRTAMVLRTSMLDILPVELLLLIKDHIPDVDLRTHVCFSQVCGSASKAVYSELEWEKACVKFGLSLVEGEDEETVSWRDLVYEVIRRDGFCDHPLCGVRRLEQNYYEMSKLSLKDYTRNSLQRILDGETICEMTGSYTGFMSTNTLLAHVDFSRDPHTRVANDGFLRTRGAPQQYEHHSPRSALFNHPIAYRSFATFAPTSSAQLVTLGSIPIVRNPSGVTVWDVFSAVQSRLDASDSIHRMNEYLRFVDYRKALCSRVDDLTFLLNRLTSLREFFHIFRWDGLYYAGQDSNRVPCFAIGFKTVRKVVKGVPEPQLICAV</sequence>
<comment type="caution">
    <text evidence="1">The sequence shown here is derived from an EMBL/GenBank/DDBJ whole genome shotgun (WGS) entry which is preliminary data.</text>
</comment>
<dbReference type="SUPFAM" id="SSF81383">
    <property type="entry name" value="F-box domain"/>
    <property type="match status" value="1"/>
</dbReference>
<reference evidence="1" key="1">
    <citation type="journal article" date="2021" name="New Phytol.">
        <title>Evolutionary innovations through gain and loss of genes in the ectomycorrhizal Boletales.</title>
        <authorList>
            <person name="Wu G."/>
            <person name="Miyauchi S."/>
            <person name="Morin E."/>
            <person name="Kuo A."/>
            <person name="Drula E."/>
            <person name="Varga T."/>
            <person name="Kohler A."/>
            <person name="Feng B."/>
            <person name="Cao Y."/>
            <person name="Lipzen A."/>
            <person name="Daum C."/>
            <person name="Hundley H."/>
            <person name="Pangilinan J."/>
            <person name="Johnson J."/>
            <person name="Barry K."/>
            <person name="LaButti K."/>
            <person name="Ng V."/>
            <person name="Ahrendt S."/>
            <person name="Min B."/>
            <person name="Choi I.G."/>
            <person name="Park H."/>
            <person name="Plett J.M."/>
            <person name="Magnuson J."/>
            <person name="Spatafora J.W."/>
            <person name="Nagy L.G."/>
            <person name="Henrissat B."/>
            <person name="Grigoriev I.V."/>
            <person name="Yang Z.L."/>
            <person name="Xu J."/>
            <person name="Martin F.M."/>
        </authorList>
    </citation>
    <scope>NUCLEOTIDE SEQUENCE</scope>
    <source>
        <strain evidence="1">KKN 215</strain>
    </source>
</reference>
<dbReference type="Proteomes" id="UP000813824">
    <property type="component" value="Unassembled WGS sequence"/>
</dbReference>
<dbReference type="AlphaFoldDB" id="A0A8K0UYF0"/>
<proteinExistence type="predicted"/>
<keyword evidence="2" id="KW-1185">Reference proteome</keyword>
<evidence type="ECO:0000313" key="1">
    <source>
        <dbReference type="EMBL" id="KAH8107848.1"/>
    </source>
</evidence>
<dbReference type="OrthoDB" id="2803395at2759"/>
<evidence type="ECO:0008006" key="3">
    <source>
        <dbReference type="Google" id="ProtNLM"/>
    </source>
</evidence>
<accession>A0A8K0UYF0</accession>